<proteinExistence type="predicted"/>
<reference evidence="1" key="1">
    <citation type="submission" date="2022-10" db="EMBL/GenBank/DDBJ databases">
        <title>Chryseobacterium sp. nov., a novel bacterial species.</title>
        <authorList>
            <person name="Cao Y."/>
        </authorList>
    </citation>
    <scope>NUCLEOTIDE SEQUENCE</scope>
    <source>
        <strain evidence="1">KC 927</strain>
    </source>
</reference>
<dbReference type="RefSeq" id="WP_267282522.1">
    <property type="nucleotide sequence ID" value="NZ_JAOVZV010000020.1"/>
</dbReference>
<sequence>MKITNDLKNELLQNPKTIESVTVLYKKKKKYEGELAFVSEVPFEVKIFDKDNQDEDEMEHFIDFEKAMEISVAHFDGTISVFKDVELD</sequence>
<evidence type="ECO:0000313" key="2">
    <source>
        <dbReference type="Proteomes" id="UP001070176"/>
    </source>
</evidence>
<dbReference type="EMBL" id="JAOVZV010000020">
    <property type="protein sequence ID" value="MCX8534068.1"/>
    <property type="molecule type" value="Genomic_DNA"/>
</dbReference>
<name>A0ABT3Y7H4_9FLAO</name>
<organism evidence="1 2">
    <name type="scientific">Chryseobacterium luquanense</name>
    <dbReference type="NCBI Taxonomy" id="2983766"/>
    <lineage>
        <taxon>Bacteria</taxon>
        <taxon>Pseudomonadati</taxon>
        <taxon>Bacteroidota</taxon>
        <taxon>Flavobacteriia</taxon>
        <taxon>Flavobacteriales</taxon>
        <taxon>Weeksellaceae</taxon>
        <taxon>Chryseobacterium group</taxon>
        <taxon>Chryseobacterium</taxon>
    </lineage>
</organism>
<protein>
    <submittedName>
        <fullName evidence="1">Uncharacterized protein</fullName>
    </submittedName>
</protein>
<keyword evidence="2" id="KW-1185">Reference proteome</keyword>
<comment type="caution">
    <text evidence="1">The sequence shown here is derived from an EMBL/GenBank/DDBJ whole genome shotgun (WGS) entry which is preliminary data.</text>
</comment>
<dbReference type="Proteomes" id="UP001070176">
    <property type="component" value="Unassembled WGS sequence"/>
</dbReference>
<gene>
    <name evidence="1" type="ORF">OEA66_17105</name>
</gene>
<evidence type="ECO:0000313" key="1">
    <source>
        <dbReference type="EMBL" id="MCX8534068.1"/>
    </source>
</evidence>
<accession>A0ABT3Y7H4</accession>